<evidence type="ECO:0000313" key="1">
    <source>
        <dbReference type="EMBL" id="SDC06150.1"/>
    </source>
</evidence>
<proteinExistence type="predicted"/>
<evidence type="ECO:0000313" key="2">
    <source>
        <dbReference type="Proteomes" id="UP000242662"/>
    </source>
</evidence>
<name>A0A1G6IIA5_9BACI</name>
<dbReference type="Pfam" id="PF04883">
    <property type="entry name" value="HK97-gp10_like"/>
    <property type="match status" value="1"/>
</dbReference>
<dbReference type="InterPro" id="IPR010064">
    <property type="entry name" value="HK97-gp10_tail"/>
</dbReference>
<dbReference type="RefSeq" id="WP_218124000.1">
    <property type="nucleotide sequence ID" value="NZ_FMYM01000005.1"/>
</dbReference>
<reference evidence="2" key="1">
    <citation type="submission" date="2016-09" db="EMBL/GenBank/DDBJ databases">
        <authorList>
            <person name="Varghese N."/>
            <person name="Submissions S."/>
        </authorList>
    </citation>
    <scope>NUCLEOTIDE SEQUENCE [LARGE SCALE GENOMIC DNA]</scope>
    <source>
        <strain evidence="2">25nlg</strain>
    </source>
</reference>
<dbReference type="AlphaFoldDB" id="A0A1G6IIA5"/>
<keyword evidence="2" id="KW-1185">Reference proteome</keyword>
<dbReference type="Proteomes" id="UP000242662">
    <property type="component" value="Unassembled WGS sequence"/>
</dbReference>
<organism evidence="1 2">
    <name type="scientific">Shouchella lonarensis</name>
    <dbReference type="NCBI Taxonomy" id="1464122"/>
    <lineage>
        <taxon>Bacteria</taxon>
        <taxon>Bacillati</taxon>
        <taxon>Bacillota</taxon>
        <taxon>Bacilli</taxon>
        <taxon>Bacillales</taxon>
        <taxon>Bacillaceae</taxon>
        <taxon>Shouchella</taxon>
    </lineage>
</organism>
<dbReference type="EMBL" id="FMYM01000005">
    <property type="protein sequence ID" value="SDC06150.1"/>
    <property type="molecule type" value="Genomic_DNA"/>
</dbReference>
<gene>
    <name evidence="1" type="ORF">SAMN05421737_10572</name>
</gene>
<sequence>MIDVAKEITQALKDYTTEVEKGLENASEQIAKETVTRLRSTSPKRHGKYEKGWRLKKLSKGYVVHNATRAGLAHLLEFGHATRNGRRTAAQPHIKPVEEQAISEFEKAVVKVIKG</sequence>
<dbReference type="STRING" id="1464122.SAMN05421737_10572"/>
<protein>
    <submittedName>
        <fullName evidence="1">Bacteriophage HK97-gp10, putative tail-component</fullName>
    </submittedName>
</protein>
<accession>A0A1G6IIA5</accession>